<dbReference type="NCBIfam" id="TIGR00277">
    <property type="entry name" value="HDIG"/>
    <property type="match status" value="1"/>
</dbReference>
<organism evidence="2 3">
    <name type="scientific">endosymbiont of Escarpia spicata</name>
    <dbReference type="NCBI Taxonomy" id="2200908"/>
    <lineage>
        <taxon>Bacteria</taxon>
        <taxon>Pseudomonadati</taxon>
        <taxon>Pseudomonadota</taxon>
        <taxon>Gammaproteobacteria</taxon>
        <taxon>sulfur-oxidizing symbionts</taxon>
    </lineage>
</organism>
<dbReference type="AlphaFoldDB" id="A0A370D7H9"/>
<evidence type="ECO:0000313" key="2">
    <source>
        <dbReference type="EMBL" id="RDH80922.1"/>
    </source>
</evidence>
<dbReference type="PROSITE" id="PS51833">
    <property type="entry name" value="HDOD"/>
    <property type="match status" value="1"/>
</dbReference>
<proteinExistence type="predicted"/>
<sequence>MSKSVFTLSDGAAFAPEPSKEELEQEAAEKFSINDFVKELGEDLVANRLALPTLPALSIEALLVINDVDSSAKDLTKVIEKDAAITARLIRYANCPLYRGRDPIKAIKLAVTRIGFQKVKNAIYAVSMKEFFTTHISVIQKRMEVLWAHSVKVGALASTLAKEQPGLEPEVALVAGLTHDVGKIPLLIKATKHEELAENPAYLDKVLRKVHPGLGGKILKFWKFDPQLVAVAAEHDNLLRNPGDAPVDYVDLVQVANVLAYEGTAHPMATVDRSRIPAFARLGFSYDEQGQAKNEAHADGVEAVFF</sequence>
<dbReference type="PANTHER" id="PTHR33525:SF3">
    <property type="entry name" value="RIBONUCLEASE Y"/>
    <property type="match status" value="1"/>
</dbReference>
<dbReference type="EMBL" id="QFXE01000023">
    <property type="protein sequence ID" value="RDH80922.1"/>
    <property type="molecule type" value="Genomic_DNA"/>
</dbReference>
<dbReference type="Pfam" id="PF08668">
    <property type="entry name" value="HDOD"/>
    <property type="match status" value="1"/>
</dbReference>
<gene>
    <name evidence="2" type="ORF">DIZ78_17850</name>
</gene>
<reference evidence="2 3" key="1">
    <citation type="journal article" date="2018" name="ISME J.">
        <title>Endosymbiont genomes yield clues of tubeworm success.</title>
        <authorList>
            <person name="Li Y."/>
            <person name="Liles M.R."/>
            <person name="Halanych K.M."/>
        </authorList>
    </citation>
    <scope>NUCLEOTIDE SEQUENCE [LARGE SCALE GENOMIC DNA]</scope>
    <source>
        <strain evidence="2">A1462</strain>
    </source>
</reference>
<dbReference type="PANTHER" id="PTHR33525">
    <property type="match status" value="1"/>
</dbReference>
<name>A0A370D7H9_9GAMM</name>
<dbReference type="SUPFAM" id="SSF109604">
    <property type="entry name" value="HD-domain/PDEase-like"/>
    <property type="match status" value="1"/>
</dbReference>
<dbReference type="Gene3D" id="1.10.3210.10">
    <property type="entry name" value="Hypothetical protein af1432"/>
    <property type="match status" value="1"/>
</dbReference>
<protein>
    <submittedName>
        <fullName evidence="2">Phosphohydrolase</fullName>
    </submittedName>
</protein>
<dbReference type="SMART" id="SM00471">
    <property type="entry name" value="HDc"/>
    <property type="match status" value="1"/>
</dbReference>
<evidence type="ECO:0000259" key="1">
    <source>
        <dbReference type="PROSITE" id="PS51833"/>
    </source>
</evidence>
<evidence type="ECO:0000313" key="3">
    <source>
        <dbReference type="Proteomes" id="UP000254771"/>
    </source>
</evidence>
<dbReference type="InterPro" id="IPR052340">
    <property type="entry name" value="RNase_Y/CdgJ"/>
</dbReference>
<dbReference type="InterPro" id="IPR003607">
    <property type="entry name" value="HD/PDEase_dom"/>
</dbReference>
<comment type="caution">
    <text evidence="2">The sequence shown here is derived from an EMBL/GenBank/DDBJ whole genome shotgun (WGS) entry which is preliminary data.</text>
</comment>
<keyword evidence="3" id="KW-1185">Reference proteome</keyword>
<feature type="domain" description="HDOD" evidence="1">
    <location>
        <begin position="51"/>
        <end position="238"/>
    </location>
</feature>
<dbReference type="Proteomes" id="UP000254771">
    <property type="component" value="Unassembled WGS sequence"/>
</dbReference>
<dbReference type="GO" id="GO:0016787">
    <property type="term" value="F:hydrolase activity"/>
    <property type="evidence" value="ECO:0007669"/>
    <property type="project" value="UniProtKB-KW"/>
</dbReference>
<dbReference type="InterPro" id="IPR006675">
    <property type="entry name" value="HDIG_dom"/>
</dbReference>
<dbReference type="CDD" id="cd00077">
    <property type="entry name" value="HDc"/>
    <property type="match status" value="1"/>
</dbReference>
<dbReference type="InterPro" id="IPR013976">
    <property type="entry name" value="HDOD"/>
</dbReference>
<accession>A0A370D7H9</accession>